<name>Q22GE4_TETTS</name>
<dbReference type="AlphaFoldDB" id="Q22GE4"/>
<evidence type="ECO:0000313" key="2">
    <source>
        <dbReference type="EMBL" id="EAR84387.2"/>
    </source>
</evidence>
<evidence type="ECO:0000256" key="1">
    <source>
        <dbReference type="SAM" id="MobiDB-lite"/>
    </source>
</evidence>
<reference evidence="3" key="1">
    <citation type="journal article" date="2006" name="PLoS Biol.">
        <title>Macronuclear genome sequence of the ciliate Tetrahymena thermophila, a model eukaryote.</title>
        <authorList>
            <person name="Eisen J.A."/>
            <person name="Coyne R.S."/>
            <person name="Wu M."/>
            <person name="Wu D."/>
            <person name="Thiagarajan M."/>
            <person name="Wortman J.R."/>
            <person name="Badger J.H."/>
            <person name="Ren Q."/>
            <person name="Amedeo P."/>
            <person name="Jones K.M."/>
            <person name="Tallon L.J."/>
            <person name="Delcher A.L."/>
            <person name="Salzberg S.L."/>
            <person name="Silva J.C."/>
            <person name="Haas B.J."/>
            <person name="Majoros W.H."/>
            <person name="Farzad M."/>
            <person name="Carlton J.M."/>
            <person name="Smith R.K. Jr."/>
            <person name="Garg J."/>
            <person name="Pearlman R.E."/>
            <person name="Karrer K.M."/>
            <person name="Sun L."/>
            <person name="Manning G."/>
            <person name="Elde N.C."/>
            <person name="Turkewitz A.P."/>
            <person name="Asai D.J."/>
            <person name="Wilkes D.E."/>
            <person name="Wang Y."/>
            <person name="Cai H."/>
            <person name="Collins K."/>
            <person name="Stewart B.A."/>
            <person name="Lee S.R."/>
            <person name="Wilamowska K."/>
            <person name="Weinberg Z."/>
            <person name="Ruzzo W.L."/>
            <person name="Wloga D."/>
            <person name="Gaertig J."/>
            <person name="Frankel J."/>
            <person name="Tsao C.-C."/>
            <person name="Gorovsky M.A."/>
            <person name="Keeling P.J."/>
            <person name="Waller R.F."/>
            <person name="Patron N.J."/>
            <person name="Cherry J.M."/>
            <person name="Stover N.A."/>
            <person name="Krieger C.J."/>
            <person name="del Toro C."/>
            <person name="Ryder H.F."/>
            <person name="Williamson S.C."/>
            <person name="Barbeau R.A."/>
            <person name="Hamilton E.P."/>
            <person name="Orias E."/>
        </authorList>
    </citation>
    <scope>NUCLEOTIDE SEQUENCE [LARGE SCALE GENOMIC DNA]</scope>
    <source>
        <strain evidence="3">SB210</strain>
    </source>
</reference>
<dbReference type="InParanoid" id="Q22GE4"/>
<feature type="compositionally biased region" description="Basic and acidic residues" evidence="1">
    <location>
        <begin position="1054"/>
        <end position="1067"/>
    </location>
</feature>
<evidence type="ECO:0000313" key="3">
    <source>
        <dbReference type="Proteomes" id="UP000009168"/>
    </source>
</evidence>
<dbReference type="KEGG" id="tet:TTHERM_00703790"/>
<dbReference type="HOGENOM" id="CLU_299482_0_0_1"/>
<proteinExistence type="predicted"/>
<dbReference type="RefSeq" id="XP_001032050.2">
    <property type="nucleotide sequence ID" value="XM_001032050.2"/>
</dbReference>
<keyword evidence="3" id="KW-1185">Reference proteome</keyword>
<dbReference type="GeneID" id="7831882"/>
<feature type="region of interest" description="Disordered" evidence="1">
    <location>
        <begin position="1006"/>
        <end position="1067"/>
    </location>
</feature>
<dbReference type="Proteomes" id="UP000009168">
    <property type="component" value="Unassembled WGS sequence"/>
</dbReference>
<dbReference type="EMBL" id="GG662460">
    <property type="protein sequence ID" value="EAR84387.2"/>
    <property type="molecule type" value="Genomic_DNA"/>
</dbReference>
<organism evidence="2 3">
    <name type="scientific">Tetrahymena thermophila (strain SB210)</name>
    <dbReference type="NCBI Taxonomy" id="312017"/>
    <lineage>
        <taxon>Eukaryota</taxon>
        <taxon>Sar</taxon>
        <taxon>Alveolata</taxon>
        <taxon>Ciliophora</taxon>
        <taxon>Intramacronucleata</taxon>
        <taxon>Oligohymenophorea</taxon>
        <taxon>Hymenostomatida</taxon>
        <taxon>Tetrahymenina</taxon>
        <taxon>Tetrahymenidae</taxon>
        <taxon>Tetrahymena</taxon>
    </lineage>
</organism>
<sequence length="1082" mass="127278">MNSLLLPNEVINTIKKLLKSDVLYVTLCHWLVLQSSNKQKDDQLPKVYKSYIILCEESLHLVDERFDKVFASIKYLNISKVLIDMNHEQCFQILFNYAQDTHAKSTLEQQVFKNSVLDASIFQSPPIIFTQARLNFLNHLSMSWKTDYMIKNFQVKSLEIFRYDIMKLKYVKAGKSKAYQLQNEGIQSLYQKSSGMQLVSQNAILNKLNEFLPPSSDVAAVGGNDLWTLKFHNSYLIENMIFQIDKSFRRTGMNDFHHKISKNLRIHIEVNKPIPLIYLKEIRQRQNLQAYAELIFQKTIIKDLEEHGEINEYTILQSRSYCKRHNISVKQNFSKSDGWIIQVRTVYRDIFLIIIRESYLPPACAFFQEYFMIIYGDHEGEYDDIQLSQGIIKPYQLLQLITTVIDNSRFTHHMEQSYQEAIIQQSLDSLLFQSFDDYHHLSTHCKFISQFTVFGIPFIISILQNMKYRSSKDEQIFEEMQRQYYQPTLKELLSKYKELIEQLDGKLTPFEMVEKFLQRSMFVNNLETRLNWLKKLQFFMAYCIDQAITPRMKFLNLLESLYDDEDYFSRLISFMLCLREKQIEQQGEMDERNGNLISGNSQPSMNYAGQKKNELFLIKHQTNFQFDLQNFSEQPQSYEFNIEIMHIIISSQSLLDIFFLSNQPQVITKIYKYFLRTDCEYYNLQIASVQSIYQYCIDKRPTEMRLQLFKGFIYDLLKICEKADQRLVKLCFVTIYQIILCDENLALLPQFELLKQDGPHILVNSLSIIDQEQIQIILKLVKLLINSLDIFIKLGITKKLVQLIYILEEIEGISVQENTLIQIESLLLQIVRKNEISQLKNSQKKTIFNLMKSTNSNSPEHMLKVMELVQEITKKDVTSKKQLGVFIVNKILNLLYIIDKKQSYSKVYQICLEILINYIQENLIIKNKLQKENALKGILTLKLKQISQQELEINENNIDTLNGQIVALCEELYDININNQEGGENISPIMPKKTITELMEEMNNPKRKAQISIPELKGDQNQQSNDDDDDLESVYTPHRQKDNELSEKVFSPLHTEEEGDLKQMDFDKKQKLVQQALSKFKL</sequence>
<gene>
    <name evidence="2" type="ORF">TTHERM_00703790</name>
</gene>
<accession>Q22GE4</accession>
<protein>
    <submittedName>
        <fullName evidence="2">Uncharacterized protein</fullName>
    </submittedName>
</protein>